<dbReference type="AlphaFoldDB" id="A0A4V1J503"/>
<evidence type="ECO:0000313" key="3">
    <source>
        <dbReference type="Proteomes" id="UP000268162"/>
    </source>
</evidence>
<dbReference type="InterPro" id="IPR016162">
    <property type="entry name" value="Ald_DH_N"/>
</dbReference>
<dbReference type="InterPro" id="IPR016161">
    <property type="entry name" value="Ald_DH/histidinol_DH"/>
</dbReference>
<dbReference type="FunFam" id="3.40.309.10:FF:000002">
    <property type="entry name" value="Methylmalonate-semialdehyde dehydrogenase (Acylating)"/>
    <property type="match status" value="1"/>
</dbReference>
<dbReference type="OrthoDB" id="310895at2759"/>
<evidence type="ECO:0000313" key="2">
    <source>
        <dbReference type="EMBL" id="RKP37359.1"/>
    </source>
</evidence>
<name>A0A4V1J503_9FUNG</name>
<proteinExistence type="predicted"/>
<dbReference type="InterPro" id="IPR016163">
    <property type="entry name" value="Ald_DH_C"/>
</dbReference>
<feature type="domain" description="Aldehyde dehydrogenase" evidence="1">
    <location>
        <begin position="28"/>
        <end position="485"/>
    </location>
</feature>
<dbReference type="Proteomes" id="UP000268162">
    <property type="component" value="Unassembled WGS sequence"/>
</dbReference>
<keyword evidence="3" id="KW-1185">Reference proteome</keyword>
<dbReference type="SUPFAM" id="SSF53720">
    <property type="entry name" value="ALDH-like"/>
    <property type="match status" value="1"/>
</dbReference>
<dbReference type="InterPro" id="IPR010061">
    <property type="entry name" value="MeMal-semiAld_DH"/>
</dbReference>
<dbReference type="NCBIfam" id="TIGR01722">
    <property type="entry name" value="MMSDH"/>
    <property type="match status" value="1"/>
</dbReference>
<organism evidence="2 3">
    <name type="scientific">Dimargaris cristalligena</name>
    <dbReference type="NCBI Taxonomy" id="215637"/>
    <lineage>
        <taxon>Eukaryota</taxon>
        <taxon>Fungi</taxon>
        <taxon>Fungi incertae sedis</taxon>
        <taxon>Zoopagomycota</taxon>
        <taxon>Kickxellomycotina</taxon>
        <taxon>Dimargaritomycetes</taxon>
        <taxon>Dimargaritales</taxon>
        <taxon>Dimargaritaceae</taxon>
        <taxon>Dimargaris</taxon>
    </lineage>
</organism>
<dbReference type="GO" id="GO:0006574">
    <property type="term" value="P:L-valine catabolic process"/>
    <property type="evidence" value="ECO:0007669"/>
    <property type="project" value="TreeGrafter"/>
</dbReference>
<evidence type="ECO:0000259" key="1">
    <source>
        <dbReference type="Pfam" id="PF00171"/>
    </source>
</evidence>
<gene>
    <name evidence="2" type="ORF">BJ085DRAFT_22472</name>
</gene>
<dbReference type="Gene3D" id="3.40.605.10">
    <property type="entry name" value="Aldehyde Dehydrogenase, Chain A, domain 1"/>
    <property type="match status" value="1"/>
</dbReference>
<dbReference type="EMBL" id="ML002505">
    <property type="protein sequence ID" value="RKP37359.1"/>
    <property type="molecule type" value="Genomic_DNA"/>
</dbReference>
<dbReference type="Gene3D" id="3.40.309.10">
    <property type="entry name" value="Aldehyde Dehydrogenase, Chain A, domain 2"/>
    <property type="match status" value="1"/>
</dbReference>
<dbReference type="STRING" id="215637.A0A4V1J503"/>
<dbReference type="InterPro" id="IPR015590">
    <property type="entry name" value="Aldehyde_DH_dom"/>
</dbReference>
<protein>
    <submittedName>
        <fullName evidence="2">Aldehyde/histidinol dehydrogenase</fullName>
    </submittedName>
</protein>
<dbReference type="PANTHER" id="PTHR43866">
    <property type="entry name" value="MALONATE-SEMIALDEHYDE DEHYDROGENASE"/>
    <property type="match status" value="1"/>
</dbReference>
<dbReference type="PANTHER" id="PTHR43866:SF4">
    <property type="entry name" value="MALONATE-SEMIALDEHYDE DEHYDROGENASE"/>
    <property type="match status" value="1"/>
</dbReference>
<reference evidence="3" key="1">
    <citation type="journal article" date="2018" name="Nat. Microbiol.">
        <title>Leveraging single-cell genomics to expand the fungal tree of life.</title>
        <authorList>
            <person name="Ahrendt S.R."/>
            <person name="Quandt C.A."/>
            <person name="Ciobanu D."/>
            <person name="Clum A."/>
            <person name="Salamov A."/>
            <person name="Andreopoulos B."/>
            <person name="Cheng J.F."/>
            <person name="Woyke T."/>
            <person name="Pelin A."/>
            <person name="Henrissat B."/>
            <person name="Reynolds N.K."/>
            <person name="Benny G.L."/>
            <person name="Smith M.E."/>
            <person name="James T.Y."/>
            <person name="Grigoriev I.V."/>
        </authorList>
    </citation>
    <scope>NUCLEOTIDE SEQUENCE [LARGE SCALE GENOMIC DNA]</scope>
    <source>
        <strain evidence="3">RSA 468</strain>
    </source>
</reference>
<sequence length="500" mass="53631">MDPTSPSVTRLANWINNQSQASLVAPSEAQFLPVTTPLSGQLIAEVPLSQAVDVNEAVSSAESAFPAWSSRTFKDRAQYLLRFHQTLAAHLDELAKLVVLEHGKTYEEAVGEIKKGLETLEYAISLPQLATGRNLEVSRGVFCQDTRVPLGVVVSIVPFNFPFMVPFWTLPIAIGCGNTMVLKPSEKVPLTMDRVAQLAGTIFPPGVLSLVHGDKQVVPPLLEHSAVRAVTFVGTTHVAELVSQQCRRLNKRCLALGGAKNHLVAAPDCDTELTAQDVVNSFTGCSGQRCMAASVLLTVGAQAELVASIVAKTVALQPGSGPREIGPVIDEASRARILDYIVRSEQAGAEILVDGRLNAAFTERAQASGGSWIGPTVIRHHHKTDVALHDEIFGPVLSILECPSGEAALEIENSNPYGNAACIYTSSGAVAQHYTQRFRAGMIGVNIGVPVPREPFSFGGIEASKFGDMDITGDGGIEFFTYRRKVTTKWGAPTEKSWLN</sequence>
<accession>A0A4V1J503</accession>
<dbReference type="Pfam" id="PF00171">
    <property type="entry name" value="Aldedh"/>
    <property type="match status" value="1"/>
</dbReference>
<dbReference type="GO" id="GO:0006210">
    <property type="term" value="P:thymine catabolic process"/>
    <property type="evidence" value="ECO:0007669"/>
    <property type="project" value="TreeGrafter"/>
</dbReference>
<dbReference type="GO" id="GO:0004491">
    <property type="term" value="F:methylmalonate-semialdehyde dehydrogenase (acylating, NAD) activity"/>
    <property type="evidence" value="ECO:0007669"/>
    <property type="project" value="InterPro"/>
</dbReference>